<name>A0A225D4C9_9BACT</name>
<dbReference type="Gene3D" id="1.10.357.10">
    <property type="entry name" value="Tetracycline Repressor, domain 2"/>
    <property type="match status" value="1"/>
</dbReference>
<dbReference type="EMBL" id="NIDE01000017">
    <property type="protein sequence ID" value="OWK36352.1"/>
    <property type="molecule type" value="Genomic_DNA"/>
</dbReference>
<dbReference type="PRINTS" id="PR00455">
    <property type="entry name" value="HTHTETR"/>
</dbReference>
<gene>
    <name evidence="4" type="ORF">FRUB_08915</name>
</gene>
<dbReference type="Proteomes" id="UP000214646">
    <property type="component" value="Unassembled WGS sequence"/>
</dbReference>
<dbReference type="OrthoDB" id="268339at2"/>
<organism evidence="4 5">
    <name type="scientific">Fimbriiglobus ruber</name>
    <dbReference type="NCBI Taxonomy" id="1908690"/>
    <lineage>
        <taxon>Bacteria</taxon>
        <taxon>Pseudomonadati</taxon>
        <taxon>Planctomycetota</taxon>
        <taxon>Planctomycetia</taxon>
        <taxon>Gemmatales</taxon>
        <taxon>Gemmataceae</taxon>
        <taxon>Fimbriiglobus</taxon>
    </lineage>
</organism>
<dbReference type="PANTHER" id="PTHR30055:SF226">
    <property type="entry name" value="HTH-TYPE TRANSCRIPTIONAL REGULATOR PKSA"/>
    <property type="match status" value="1"/>
</dbReference>
<evidence type="ECO:0000313" key="4">
    <source>
        <dbReference type="EMBL" id="OWK36352.1"/>
    </source>
</evidence>
<dbReference type="Gene3D" id="1.10.10.60">
    <property type="entry name" value="Homeodomain-like"/>
    <property type="match status" value="1"/>
</dbReference>
<dbReference type="Pfam" id="PF00440">
    <property type="entry name" value="TetR_N"/>
    <property type="match status" value="1"/>
</dbReference>
<dbReference type="GO" id="GO:0003700">
    <property type="term" value="F:DNA-binding transcription factor activity"/>
    <property type="evidence" value="ECO:0007669"/>
    <property type="project" value="TreeGrafter"/>
</dbReference>
<accession>A0A225D4C9</accession>
<dbReference type="PANTHER" id="PTHR30055">
    <property type="entry name" value="HTH-TYPE TRANSCRIPTIONAL REGULATOR RUTR"/>
    <property type="match status" value="1"/>
</dbReference>
<dbReference type="RefSeq" id="WP_088259369.1">
    <property type="nucleotide sequence ID" value="NZ_NIDE01000017.1"/>
</dbReference>
<feature type="DNA-binding region" description="H-T-H motif" evidence="2">
    <location>
        <begin position="43"/>
        <end position="62"/>
    </location>
</feature>
<keyword evidence="1 2" id="KW-0238">DNA-binding</keyword>
<dbReference type="InterPro" id="IPR036271">
    <property type="entry name" value="Tet_transcr_reg_TetR-rel_C_sf"/>
</dbReference>
<dbReference type="SUPFAM" id="SSF46689">
    <property type="entry name" value="Homeodomain-like"/>
    <property type="match status" value="1"/>
</dbReference>
<dbReference type="InterPro" id="IPR050109">
    <property type="entry name" value="HTH-type_TetR-like_transc_reg"/>
</dbReference>
<keyword evidence="5" id="KW-1185">Reference proteome</keyword>
<reference evidence="5" key="1">
    <citation type="submission" date="2017-06" db="EMBL/GenBank/DDBJ databases">
        <title>Genome analysis of Fimbriiglobus ruber SP5, the first member of the order Planctomycetales with confirmed chitinolytic capability.</title>
        <authorList>
            <person name="Ravin N.V."/>
            <person name="Rakitin A.L."/>
            <person name="Ivanova A.A."/>
            <person name="Beletsky A.V."/>
            <person name="Kulichevskaya I.S."/>
            <person name="Mardanov A.V."/>
            <person name="Dedysh S.N."/>
        </authorList>
    </citation>
    <scope>NUCLEOTIDE SEQUENCE [LARGE SCALE GENOMIC DNA]</scope>
    <source>
        <strain evidence="5">SP5</strain>
    </source>
</reference>
<dbReference type="PROSITE" id="PS50977">
    <property type="entry name" value="HTH_TETR_2"/>
    <property type="match status" value="1"/>
</dbReference>
<proteinExistence type="predicted"/>
<evidence type="ECO:0000256" key="2">
    <source>
        <dbReference type="PROSITE-ProRule" id="PRU00335"/>
    </source>
</evidence>
<dbReference type="InterPro" id="IPR009057">
    <property type="entry name" value="Homeodomain-like_sf"/>
</dbReference>
<evidence type="ECO:0000256" key="1">
    <source>
        <dbReference type="ARBA" id="ARBA00023125"/>
    </source>
</evidence>
<sequence>MCPVENPRKPGRPKDPELEARRRAEILAVAAVVFAKTGYAETDVQVIADGAGVGKATVYRYFPTKKDLFLAAVDSGLQQLSAEIDAVITNPTTDPFDRIAAAVRTYLAFFARRPEMTELFIQERAAFRDRHQPLYFATKEKDPCGSSEVAFLGELYASGRLRAVPPQQLMTVLGDLLYGTMMTNYLSGRPVDPDAQAKEILDVILLGIVSDAERKRHARAAKGKES</sequence>
<dbReference type="SUPFAM" id="SSF48498">
    <property type="entry name" value="Tetracyclin repressor-like, C-terminal domain"/>
    <property type="match status" value="1"/>
</dbReference>
<dbReference type="InterPro" id="IPR001647">
    <property type="entry name" value="HTH_TetR"/>
</dbReference>
<dbReference type="GO" id="GO:0000976">
    <property type="term" value="F:transcription cis-regulatory region binding"/>
    <property type="evidence" value="ECO:0007669"/>
    <property type="project" value="TreeGrafter"/>
</dbReference>
<comment type="caution">
    <text evidence="4">The sequence shown here is derived from an EMBL/GenBank/DDBJ whole genome shotgun (WGS) entry which is preliminary data.</text>
</comment>
<feature type="domain" description="HTH tetR-type" evidence="3">
    <location>
        <begin position="20"/>
        <end position="80"/>
    </location>
</feature>
<evidence type="ECO:0000259" key="3">
    <source>
        <dbReference type="PROSITE" id="PS50977"/>
    </source>
</evidence>
<protein>
    <submittedName>
        <fullName evidence="4">Transcriptional regulator, TetR family</fullName>
    </submittedName>
</protein>
<evidence type="ECO:0000313" key="5">
    <source>
        <dbReference type="Proteomes" id="UP000214646"/>
    </source>
</evidence>
<dbReference type="AlphaFoldDB" id="A0A225D4C9"/>